<dbReference type="EMBL" id="ASGP02000006">
    <property type="protein sequence ID" value="KAH9501106.1"/>
    <property type="molecule type" value="Genomic_DNA"/>
</dbReference>
<feature type="transmembrane region" description="Helical" evidence="1">
    <location>
        <begin position="331"/>
        <end position="349"/>
    </location>
</feature>
<keyword evidence="1" id="KW-0472">Membrane</keyword>
<comment type="caution">
    <text evidence="2">The sequence shown here is derived from an EMBL/GenBank/DDBJ whole genome shotgun (WGS) entry which is preliminary data.</text>
</comment>
<gene>
    <name evidence="2" type="ORF">DERF_011973</name>
</gene>
<dbReference type="Proteomes" id="UP000790347">
    <property type="component" value="Unassembled WGS sequence"/>
</dbReference>
<feature type="transmembrane region" description="Helical" evidence="1">
    <location>
        <begin position="262"/>
        <end position="285"/>
    </location>
</feature>
<proteinExistence type="predicted"/>
<keyword evidence="3" id="KW-1185">Reference proteome</keyword>
<reference evidence="2" key="2">
    <citation type="journal article" date="2022" name="Res Sq">
        <title>Comparative Genomics Reveals Insights into the Divergent Evolution of Astigmatic Mites and Household Pest Adaptations.</title>
        <authorList>
            <person name="Xiong Q."/>
            <person name="Wan A.T.-Y."/>
            <person name="Liu X.-Y."/>
            <person name="Fung C.S.-H."/>
            <person name="Xiao X."/>
            <person name="Malainual N."/>
            <person name="Hou J."/>
            <person name="Wang L."/>
            <person name="Wang M."/>
            <person name="Yang K."/>
            <person name="Cui Y."/>
            <person name="Leung E."/>
            <person name="Nong W."/>
            <person name="Shin S.-K."/>
            <person name="Au S."/>
            <person name="Jeong K.Y."/>
            <person name="Chew F.T."/>
            <person name="Hui J."/>
            <person name="Leung T.F."/>
            <person name="Tungtrongchitr A."/>
            <person name="Zhong N."/>
            <person name="Liu Z."/>
            <person name="Tsui S."/>
        </authorList>
    </citation>
    <scope>NUCLEOTIDE SEQUENCE</scope>
    <source>
        <strain evidence="2">Derf</strain>
        <tissue evidence="2">Whole organism</tissue>
    </source>
</reference>
<protein>
    <submittedName>
        <fullName evidence="2">Uncharacterized protein</fullName>
    </submittedName>
</protein>
<evidence type="ECO:0000256" key="1">
    <source>
        <dbReference type="SAM" id="Phobius"/>
    </source>
</evidence>
<evidence type="ECO:0000313" key="2">
    <source>
        <dbReference type="EMBL" id="KAH9501106.1"/>
    </source>
</evidence>
<feature type="transmembrane region" description="Helical" evidence="1">
    <location>
        <begin position="436"/>
        <end position="459"/>
    </location>
</feature>
<organism evidence="2 3">
    <name type="scientific">Dermatophagoides farinae</name>
    <name type="common">American house dust mite</name>
    <dbReference type="NCBI Taxonomy" id="6954"/>
    <lineage>
        <taxon>Eukaryota</taxon>
        <taxon>Metazoa</taxon>
        <taxon>Ecdysozoa</taxon>
        <taxon>Arthropoda</taxon>
        <taxon>Chelicerata</taxon>
        <taxon>Arachnida</taxon>
        <taxon>Acari</taxon>
        <taxon>Acariformes</taxon>
        <taxon>Sarcoptiformes</taxon>
        <taxon>Astigmata</taxon>
        <taxon>Psoroptidia</taxon>
        <taxon>Analgoidea</taxon>
        <taxon>Pyroglyphidae</taxon>
        <taxon>Dermatophagoidinae</taxon>
        <taxon>Dermatophagoides</taxon>
    </lineage>
</organism>
<evidence type="ECO:0000313" key="3">
    <source>
        <dbReference type="Proteomes" id="UP000790347"/>
    </source>
</evidence>
<name>A0A922KZK3_DERFA</name>
<accession>A0A922KZK3</accession>
<reference evidence="2" key="1">
    <citation type="submission" date="2013-05" db="EMBL/GenBank/DDBJ databases">
        <authorList>
            <person name="Yim A.K.Y."/>
            <person name="Chan T.F."/>
            <person name="Ji K.M."/>
            <person name="Liu X.Y."/>
            <person name="Zhou J.W."/>
            <person name="Li R.Q."/>
            <person name="Yang K.Y."/>
            <person name="Li J."/>
            <person name="Li M."/>
            <person name="Law P.T.W."/>
            <person name="Wu Y.L."/>
            <person name="Cai Z.L."/>
            <person name="Qin H."/>
            <person name="Bao Y."/>
            <person name="Leung R.K.K."/>
            <person name="Ng P.K.S."/>
            <person name="Zou J."/>
            <person name="Zhong X.J."/>
            <person name="Ran P.X."/>
            <person name="Zhong N.S."/>
            <person name="Liu Z.G."/>
            <person name="Tsui S.K.W."/>
        </authorList>
    </citation>
    <scope>NUCLEOTIDE SEQUENCE</scope>
    <source>
        <strain evidence="2">Derf</strain>
        <tissue evidence="2">Whole organism</tissue>
    </source>
</reference>
<sequence>MANGKIMDMITMIMVIIRDNIFSIRMVFMNMTKILYPFILCERMDFLKKYFNSYIDGRECKQKIIHNSIGKQFHFEWTTTLLKSSSSSSSSCHQHRNCHICSTIGLIQLTLIVAIIKNTYENFFTQRDFIGHYVNGNLIAIMHLDRIASLFASMLLLKSISFHHRLYYANPAITILNNVLFNNNQKYFHPPYRYRLKMASIVVRNMTQKDLTILMMDLTTLIFIYNNWNYLPTIDIEIIGNLYRYMTMIIMFLYWKMFELSIIFCAYCNTLMATCVLSYLIIFYINVWQTEQLLIDDYKQMKMMPRKLILFQHFNTENLRLLCSGRVYSEALLEFLILNIPVNCYLILITISGTVEGFSNLFIITMITQQLLGLFVFHLMFAICNSKFQDSSILFIKQLIHSHRFMQKRLPILVKLSNYGQAFHTKNKYGFTYGKLGLITIQEFVMFLLLYLEFFMFIYKHTT</sequence>
<keyword evidence="1" id="KW-1133">Transmembrane helix</keyword>
<keyword evidence="1" id="KW-0812">Transmembrane</keyword>
<feature type="transmembrane region" description="Helical" evidence="1">
    <location>
        <begin position="361"/>
        <end position="383"/>
    </location>
</feature>
<dbReference type="AlphaFoldDB" id="A0A922KZK3"/>